<dbReference type="EC" id="2.6.1.1" evidence="7"/>
<evidence type="ECO:0000313" key="7">
    <source>
        <dbReference type="EMBL" id="CAL1240905.1"/>
    </source>
</evidence>
<evidence type="ECO:0000259" key="6">
    <source>
        <dbReference type="PROSITE" id="PS50949"/>
    </source>
</evidence>
<dbReference type="PANTHER" id="PTHR46577">
    <property type="entry name" value="HTH-TYPE TRANSCRIPTIONAL REGULATORY PROTEIN GABR"/>
    <property type="match status" value="1"/>
</dbReference>
<dbReference type="InterPro" id="IPR015422">
    <property type="entry name" value="PyrdxlP-dep_Trfase_small"/>
</dbReference>
<keyword evidence="5" id="KW-0804">Transcription</keyword>
<accession>A0ABP1C9G5</accession>
<dbReference type="InterPro" id="IPR036388">
    <property type="entry name" value="WH-like_DNA-bd_sf"/>
</dbReference>
<dbReference type="PROSITE" id="PS50949">
    <property type="entry name" value="HTH_GNTR"/>
    <property type="match status" value="1"/>
</dbReference>
<dbReference type="InterPro" id="IPR015424">
    <property type="entry name" value="PyrdxlP-dep_Trfase"/>
</dbReference>
<dbReference type="SMART" id="SM00345">
    <property type="entry name" value="HTH_GNTR"/>
    <property type="match status" value="1"/>
</dbReference>
<dbReference type="InterPro" id="IPR004839">
    <property type="entry name" value="Aminotransferase_I/II_large"/>
</dbReference>
<dbReference type="InterPro" id="IPR015421">
    <property type="entry name" value="PyrdxlP-dep_Trfase_major"/>
</dbReference>
<dbReference type="RefSeq" id="WP_348757453.1">
    <property type="nucleotide sequence ID" value="NZ_OZ026884.1"/>
</dbReference>
<dbReference type="Gene3D" id="3.90.1150.10">
    <property type="entry name" value="Aspartate Aminotransferase, domain 1"/>
    <property type="match status" value="1"/>
</dbReference>
<keyword evidence="4" id="KW-0238">DNA-binding</keyword>
<organism evidence="7 8">
    <name type="scientific">Candidatus Methylocalor cossyra</name>
    <dbReference type="NCBI Taxonomy" id="3108543"/>
    <lineage>
        <taxon>Bacteria</taxon>
        <taxon>Pseudomonadati</taxon>
        <taxon>Pseudomonadota</taxon>
        <taxon>Gammaproteobacteria</taxon>
        <taxon>Methylococcales</taxon>
        <taxon>Methylococcaceae</taxon>
        <taxon>Candidatus Methylocalor</taxon>
    </lineage>
</organism>
<dbReference type="InterPro" id="IPR036390">
    <property type="entry name" value="WH_DNA-bd_sf"/>
</dbReference>
<comment type="similarity">
    <text evidence="1">In the C-terminal section; belongs to the class-I pyridoxal-phosphate-dependent aminotransferase family.</text>
</comment>
<dbReference type="PANTHER" id="PTHR46577:SF2">
    <property type="entry name" value="TRANSCRIPTIONAL REGULATORY PROTEIN"/>
    <property type="match status" value="1"/>
</dbReference>
<gene>
    <name evidence="7" type="ORF">MECH1_V1_2129</name>
</gene>
<dbReference type="InterPro" id="IPR051446">
    <property type="entry name" value="HTH_trans_reg/aminotransferase"/>
</dbReference>
<dbReference type="Pfam" id="PF00155">
    <property type="entry name" value="Aminotran_1_2"/>
    <property type="match status" value="1"/>
</dbReference>
<evidence type="ECO:0000256" key="1">
    <source>
        <dbReference type="ARBA" id="ARBA00005384"/>
    </source>
</evidence>
<evidence type="ECO:0000256" key="5">
    <source>
        <dbReference type="ARBA" id="ARBA00023163"/>
    </source>
</evidence>
<evidence type="ECO:0000313" key="8">
    <source>
        <dbReference type="Proteomes" id="UP001497493"/>
    </source>
</evidence>
<dbReference type="Gene3D" id="3.40.640.10">
    <property type="entry name" value="Type I PLP-dependent aspartate aminotransferase-like (Major domain)"/>
    <property type="match status" value="1"/>
</dbReference>
<name>A0ABP1C9G5_9GAMM</name>
<keyword evidence="7" id="KW-0808">Transferase</keyword>
<keyword evidence="8" id="KW-1185">Reference proteome</keyword>
<sequence length="476" mass="52715">MTLRLLDDNPSLSLVDRMVAGIQRAIDTGHLRPGMRLPSIRRFAAEQGVSRFTVVEAYDRLVAQGVLVSKRGAGFYVAPEAAEPPAEERGCPLDRAVDTVWLIRGHLASECLEIKPGSGYLPEDWLDQEGFRRSLRTLARDTGPAWTQAADPKGYPPLVEQVRRMLADCGIGAHPKQILLTRGGTGALQLIARYLIAPGDAILVEDPGYYLLFSDLRLSGAELVGVPRRADGPDLEVLESLARQYRPRLFFLQSLLHNPTGTSLSAASAYRLLQLAERHNFHLVENDAYAALAPETATRLAALDQLQRVIYLGSFSKVLSPSLPVGYIACHPDLAEALTDLKMLSGLAAPDLAERLVHTWLAQGRHRKHLERLRERLRKALGETAARLADAGLTLFHVPEDGWFLWARLPEALDSARLAREALAEGLMFAPGNVFSPHPEPSPWLRFNAARSNDPRIYRFLAQALEREMRPVREPA</sequence>
<dbReference type="SUPFAM" id="SSF53383">
    <property type="entry name" value="PLP-dependent transferases"/>
    <property type="match status" value="1"/>
</dbReference>
<dbReference type="Proteomes" id="UP001497493">
    <property type="component" value="Chromosome"/>
</dbReference>
<protein>
    <submittedName>
        <fullName evidence="7">Transcriptional regulator, GntR family / Aspartate aminotransferase</fullName>
        <ecNumber evidence="7">2.6.1.1</ecNumber>
    </submittedName>
</protein>
<evidence type="ECO:0000256" key="4">
    <source>
        <dbReference type="ARBA" id="ARBA00023125"/>
    </source>
</evidence>
<keyword evidence="3" id="KW-0805">Transcription regulation</keyword>
<dbReference type="CDD" id="cd07377">
    <property type="entry name" value="WHTH_GntR"/>
    <property type="match status" value="1"/>
</dbReference>
<dbReference type="Pfam" id="PF00392">
    <property type="entry name" value="GntR"/>
    <property type="match status" value="1"/>
</dbReference>
<proteinExistence type="inferred from homology"/>
<feature type="domain" description="HTH gntR-type" evidence="6">
    <location>
        <begin position="12"/>
        <end position="80"/>
    </location>
</feature>
<evidence type="ECO:0000256" key="2">
    <source>
        <dbReference type="ARBA" id="ARBA00022898"/>
    </source>
</evidence>
<keyword evidence="2" id="KW-0663">Pyridoxal phosphate</keyword>
<dbReference type="GO" id="GO:0004069">
    <property type="term" value="F:L-aspartate:2-oxoglutarate aminotransferase activity"/>
    <property type="evidence" value="ECO:0007669"/>
    <property type="project" value="UniProtKB-EC"/>
</dbReference>
<keyword evidence="7" id="KW-0032">Aminotransferase</keyword>
<dbReference type="EMBL" id="OZ026884">
    <property type="protein sequence ID" value="CAL1240905.1"/>
    <property type="molecule type" value="Genomic_DNA"/>
</dbReference>
<evidence type="ECO:0000256" key="3">
    <source>
        <dbReference type="ARBA" id="ARBA00023015"/>
    </source>
</evidence>
<dbReference type="Gene3D" id="1.10.10.10">
    <property type="entry name" value="Winged helix-like DNA-binding domain superfamily/Winged helix DNA-binding domain"/>
    <property type="match status" value="1"/>
</dbReference>
<dbReference type="PRINTS" id="PR00035">
    <property type="entry name" value="HTHGNTR"/>
</dbReference>
<dbReference type="InterPro" id="IPR000524">
    <property type="entry name" value="Tscrpt_reg_HTH_GntR"/>
</dbReference>
<dbReference type="CDD" id="cd00609">
    <property type="entry name" value="AAT_like"/>
    <property type="match status" value="1"/>
</dbReference>
<reference evidence="7 8" key="1">
    <citation type="submission" date="2024-04" db="EMBL/GenBank/DDBJ databases">
        <authorList>
            <person name="Cremers G."/>
        </authorList>
    </citation>
    <scope>NUCLEOTIDE SEQUENCE [LARGE SCALE GENOMIC DNA]</scope>
    <source>
        <strain evidence="7">MeCH1-AG</strain>
    </source>
</reference>
<dbReference type="SUPFAM" id="SSF46785">
    <property type="entry name" value="Winged helix' DNA-binding domain"/>
    <property type="match status" value="1"/>
</dbReference>